<gene>
    <name evidence="1" type="ORF">LCGC14_1569680</name>
</gene>
<accession>A0A0F9IK60</accession>
<proteinExistence type="predicted"/>
<protein>
    <submittedName>
        <fullName evidence="1">Uncharacterized protein</fullName>
    </submittedName>
</protein>
<sequence length="65" mass="6865">EHEVNRQLALNALAAERDINWLNVMDEKMIGTGEIIRNVLTSAFSGLGNAVIAGIESGKGALQGS</sequence>
<dbReference type="EMBL" id="LAZR01012228">
    <property type="protein sequence ID" value="KKM27942.1"/>
    <property type="molecule type" value="Genomic_DNA"/>
</dbReference>
<name>A0A0F9IK60_9ZZZZ</name>
<evidence type="ECO:0000313" key="1">
    <source>
        <dbReference type="EMBL" id="KKM27942.1"/>
    </source>
</evidence>
<reference evidence="1" key="1">
    <citation type="journal article" date="2015" name="Nature">
        <title>Complex archaea that bridge the gap between prokaryotes and eukaryotes.</title>
        <authorList>
            <person name="Spang A."/>
            <person name="Saw J.H."/>
            <person name="Jorgensen S.L."/>
            <person name="Zaremba-Niedzwiedzka K."/>
            <person name="Martijn J."/>
            <person name="Lind A.E."/>
            <person name="van Eijk R."/>
            <person name="Schleper C."/>
            <person name="Guy L."/>
            <person name="Ettema T.J."/>
        </authorList>
    </citation>
    <scope>NUCLEOTIDE SEQUENCE</scope>
</reference>
<organism evidence="1">
    <name type="scientific">marine sediment metagenome</name>
    <dbReference type="NCBI Taxonomy" id="412755"/>
    <lineage>
        <taxon>unclassified sequences</taxon>
        <taxon>metagenomes</taxon>
        <taxon>ecological metagenomes</taxon>
    </lineage>
</organism>
<comment type="caution">
    <text evidence="1">The sequence shown here is derived from an EMBL/GenBank/DDBJ whole genome shotgun (WGS) entry which is preliminary data.</text>
</comment>
<feature type="non-terminal residue" evidence="1">
    <location>
        <position position="1"/>
    </location>
</feature>
<dbReference type="AlphaFoldDB" id="A0A0F9IK60"/>